<dbReference type="InterPro" id="IPR016155">
    <property type="entry name" value="Mopterin_synth/thiamin_S_b"/>
</dbReference>
<dbReference type="InterPro" id="IPR010035">
    <property type="entry name" value="Thi_S"/>
</dbReference>
<dbReference type="SUPFAM" id="SSF54285">
    <property type="entry name" value="MoaD/ThiS"/>
    <property type="match status" value="1"/>
</dbReference>
<dbReference type="InterPro" id="IPR003749">
    <property type="entry name" value="ThiS/MoaD-like"/>
</dbReference>
<reference evidence="1 2" key="1">
    <citation type="submission" date="2021-02" db="EMBL/GenBank/DDBJ databases">
        <title>Alicyclobacillus curvatus sp. nov. and Alicyclobacillus mengziensis sp. nov., two acidophilic bacteria isolated from acid mine drainage.</title>
        <authorList>
            <person name="Huang Y."/>
        </authorList>
    </citation>
    <scope>NUCLEOTIDE SEQUENCE [LARGE SCALE GENOMIC DNA]</scope>
    <source>
        <strain evidence="1 2">S30H14</strain>
    </source>
</reference>
<dbReference type="CDD" id="cd00565">
    <property type="entry name" value="Ubl_ThiS"/>
    <property type="match status" value="1"/>
</dbReference>
<dbReference type="PANTHER" id="PTHR34472">
    <property type="entry name" value="SULFUR CARRIER PROTEIN THIS"/>
    <property type="match status" value="1"/>
</dbReference>
<dbReference type="Pfam" id="PF02597">
    <property type="entry name" value="ThiS"/>
    <property type="match status" value="1"/>
</dbReference>
<dbReference type="AlphaFoldDB" id="A0A9X7Z822"/>
<dbReference type="PANTHER" id="PTHR34472:SF1">
    <property type="entry name" value="SULFUR CARRIER PROTEIN THIS"/>
    <property type="match status" value="1"/>
</dbReference>
<name>A0A9X7Z822_9BACL</name>
<evidence type="ECO:0000313" key="2">
    <source>
        <dbReference type="Proteomes" id="UP000663505"/>
    </source>
</evidence>
<dbReference type="InterPro" id="IPR012675">
    <property type="entry name" value="Beta-grasp_dom_sf"/>
</dbReference>
<organism evidence="1 2">
    <name type="scientific">Alicyclobacillus mengziensis</name>
    <dbReference type="NCBI Taxonomy" id="2931921"/>
    <lineage>
        <taxon>Bacteria</taxon>
        <taxon>Bacillati</taxon>
        <taxon>Bacillota</taxon>
        <taxon>Bacilli</taxon>
        <taxon>Bacillales</taxon>
        <taxon>Alicyclobacillaceae</taxon>
        <taxon>Alicyclobacillus</taxon>
    </lineage>
</organism>
<protein>
    <submittedName>
        <fullName evidence="1">Sulfur carrier protein ThiS</fullName>
    </submittedName>
</protein>
<keyword evidence="2" id="KW-1185">Reference proteome</keyword>
<evidence type="ECO:0000313" key="1">
    <source>
        <dbReference type="EMBL" id="QSO47808.1"/>
    </source>
</evidence>
<dbReference type="Proteomes" id="UP000663505">
    <property type="component" value="Chromosome"/>
</dbReference>
<dbReference type="EMBL" id="CP071182">
    <property type="protein sequence ID" value="QSO47808.1"/>
    <property type="molecule type" value="Genomic_DNA"/>
</dbReference>
<accession>A0A9X7Z822</accession>
<gene>
    <name evidence="1" type="primary">thiS</name>
    <name evidence="1" type="ORF">JZ786_01820</name>
</gene>
<dbReference type="RefSeq" id="WP_206657151.1">
    <property type="nucleotide sequence ID" value="NZ_CP071182.1"/>
</dbReference>
<dbReference type="NCBIfam" id="TIGR01683">
    <property type="entry name" value="thiS"/>
    <property type="match status" value="1"/>
</dbReference>
<sequence>MINVTVNGKTRQLIDNTTVEQLLLELELTEERIAVECNRNILDPGEFSTVTLNDRDELEIVRFVGGG</sequence>
<dbReference type="KEGG" id="afx:JZ786_01820"/>
<proteinExistence type="predicted"/>
<dbReference type="Gene3D" id="3.10.20.30">
    <property type="match status" value="1"/>
</dbReference>